<dbReference type="EMBL" id="FORA01000002">
    <property type="protein sequence ID" value="SFJ01631.1"/>
    <property type="molecule type" value="Genomic_DNA"/>
</dbReference>
<dbReference type="Pfam" id="PF15604">
    <property type="entry name" value="Ntox15"/>
    <property type="match status" value="1"/>
</dbReference>
<dbReference type="InterPro" id="IPR028949">
    <property type="entry name" value="Ntox15"/>
</dbReference>
<reference evidence="4 5" key="1">
    <citation type="submission" date="2016-10" db="EMBL/GenBank/DDBJ databases">
        <authorList>
            <person name="de Groot N.N."/>
        </authorList>
    </citation>
    <scope>NUCLEOTIDE SEQUENCE [LARGE SCALE GENOMIC DNA]</scope>
    <source>
        <strain evidence="4 5">DSM 19073</strain>
    </source>
</reference>
<feature type="domain" description="Novel toxin 15" evidence="3">
    <location>
        <begin position="437"/>
        <end position="580"/>
    </location>
</feature>
<feature type="region of interest" description="Disordered" evidence="1">
    <location>
        <begin position="571"/>
        <end position="599"/>
    </location>
</feature>
<keyword evidence="2" id="KW-0812">Transmembrane</keyword>
<dbReference type="AlphaFoldDB" id="A0A1I3MXE0"/>
<evidence type="ECO:0000256" key="1">
    <source>
        <dbReference type="SAM" id="MobiDB-lite"/>
    </source>
</evidence>
<keyword evidence="2" id="KW-1133">Transmembrane helix</keyword>
<evidence type="ECO:0000259" key="3">
    <source>
        <dbReference type="Pfam" id="PF15604"/>
    </source>
</evidence>
<evidence type="ECO:0000313" key="4">
    <source>
        <dbReference type="EMBL" id="SFJ01631.1"/>
    </source>
</evidence>
<gene>
    <name evidence="4" type="ORF">SAMN04488095_1988</name>
</gene>
<keyword evidence="2" id="KW-0472">Membrane</keyword>
<dbReference type="RefSeq" id="WP_092779749.1">
    <property type="nucleotide sequence ID" value="NZ_FORA01000002.1"/>
</dbReference>
<evidence type="ECO:0000313" key="5">
    <source>
        <dbReference type="Proteomes" id="UP000199110"/>
    </source>
</evidence>
<accession>A0A1I3MXE0</accession>
<sequence length="599" mass="64408">MAGPLSPAEIGARSERSAYAEATPPRGVCATCRGPVIVRATYDDYWQTPVTRAPLRVWDANGLVFDGDVQTQGLMHFGAADGEVSEATLAELRAYLGTVEAADAQRGGVEVELAADEAALQQAEALSRQIKADLRALAGRMETSLHPWIAEWENDGWWGAIGTFFDGVGQGLTAWWEGEGEFWSAVGDWIAGLPDAIGDAWDSMTEGARALWDNRHRIVELLQALATGAVRTFQQGFDAVARALAEIPGLGEIGQLLSELADRSVEWSAAMIEVATRTDVLRVFAATSLGVLMLVPPNFWAEVVGQGVGFLIPEAIIALLFLAIAAFTGGTAGAGLAVRLTQFAGRIGTQLALRAPRAGRVLGDLFTTLIGLVEKLTDLVKAMLRGRSERRAGTTDTEIPIVRRARIMDQVDPGCFDALGYAERRAPGDPAAQREIVSEYARQLRDQQAGLNDLTVGEYLDAREAYNRLTRSGISDGVAQANARSGLRGEIEESVREGLEAQGMGSNRARIEAERRAREIMSNLAALHDPDMIAGGADRIRRVGDSRVNSSIGGSWGDHKKPTSRISRIDAAAERAAADPSIGRDGRMNTKLEPCRGRR</sequence>
<dbReference type="Proteomes" id="UP000199110">
    <property type="component" value="Unassembled WGS sequence"/>
</dbReference>
<feature type="transmembrane region" description="Helical" evidence="2">
    <location>
        <begin position="315"/>
        <end position="338"/>
    </location>
</feature>
<dbReference type="OrthoDB" id="7387101at2"/>
<evidence type="ECO:0000256" key="2">
    <source>
        <dbReference type="SAM" id="Phobius"/>
    </source>
</evidence>
<protein>
    <submittedName>
        <fullName evidence="4">Novel toxin 15</fullName>
    </submittedName>
</protein>
<name>A0A1I3MXE0_9RHOB</name>
<keyword evidence="5" id="KW-1185">Reference proteome</keyword>
<feature type="region of interest" description="Disordered" evidence="1">
    <location>
        <begin position="546"/>
        <end position="565"/>
    </location>
</feature>
<dbReference type="STRING" id="390807.SAMN04488095_1988"/>
<proteinExistence type="predicted"/>
<organism evidence="4 5">
    <name type="scientific">Jannaschia pohangensis</name>
    <dbReference type="NCBI Taxonomy" id="390807"/>
    <lineage>
        <taxon>Bacteria</taxon>
        <taxon>Pseudomonadati</taxon>
        <taxon>Pseudomonadota</taxon>
        <taxon>Alphaproteobacteria</taxon>
        <taxon>Rhodobacterales</taxon>
        <taxon>Roseobacteraceae</taxon>
        <taxon>Jannaschia</taxon>
    </lineage>
</organism>